<dbReference type="Gene3D" id="1.10.150.130">
    <property type="match status" value="1"/>
</dbReference>
<dbReference type="Proteomes" id="UP000051296">
    <property type="component" value="Unassembled WGS sequence"/>
</dbReference>
<comment type="subcellular location">
    <subcellularLocation>
        <location evidence="1 11">Cytoplasm</location>
    </subcellularLocation>
</comment>
<feature type="active site" description="O-(3'-phospho-DNA)-tyrosine intermediate" evidence="11">
    <location>
        <position position="286"/>
    </location>
</feature>
<dbReference type="AlphaFoldDB" id="A0A0R2FY50"/>
<dbReference type="GO" id="GO:0005737">
    <property type="term" value="C:cytoplasm"/>
    <property type="evidence" value="ECO:0007669"/>
    <property type="project" value="UniProtKB-SubCell"/>
</dbReference>
<keyword evidence="7 11" id="KW-0229">DNA integration</keyword>
<dbReference type="InterPro" id="IPR023009">
    <property type="entry name" value="Tyrosine_recombinase_XerC/XerD"/>
</dbReference>
<evidence type="ECO:0000256" key="9">
    <source>
        <dbReference type="ARBA" id="ARBA00023172"/>
    </source>
</evidence>
<feature type="domain" description="Tyr recombinase" evidence="12">
    <location>
        <begin position="116"/>
        <end position="299"/>
    </location>
</feature>
<dbReference type="STRING" id="1123500.GCA_000420365_00330"/>
<dbReference type="InterPro" id="IPR011010">
    <property type="entry name" value="DNA_brk_join_enz"/>
</dbReference>
<feature type="domain" description="Core-binding (CB)" evidence="13">
    <location>
        <begin position="8"/>
        <end position="95"/>
    </location>
</feature>
<dbReference type="GO" id="GO:0007059">
    <property type="term" value="P:chromosome segregation"/>
    <property type="evidence" value="ECO:0007669"/>
    <property type="project" value="UniProtKB-UniRule"/>
</dbReference>
<evidence type="ECO:0000259" key="12">
    <source>
        <dbReference type="PROSITE" id="PS51898"/>
    </source>
</evidence>
<gene>
    <name evidence="11" type="primary">xerD</name>
    <name evidence="14" type="ORF">IV68_GL000173</name>
</gene>
<evidence type="ECO:0000256" key="6">
    <source>
        <dbReference type="ARBA" id="ARBA00022829"/>
    </source>
</evidence>
<dbReference type="PANTHER" id="PTHR30349">
    <property type="entry name" value="PHAGE INTEGRASE-RELATED"/>
    <property type="match status" value="1"/>
</dbReference>
<evidence type="ECO:0000256" key="10">
    <source>
        <dbReference type="ARBA" id="ARBA00023306"/>
    </source>
</evidence>
<comment type="function">
    <text evidence="11">Site-specific tyrosine recombinase, which acts by catalyzing the cutting and rejoining of the recombining DNA molecules. The XerC-XerD complex is essential to convert dimers of the bacterial chromosome into monomers to permit their segregation at cell division. It also contributes to the segregational stability of plasmids.</text>
</comment>
<evidence type="ECO:0000256" key="2">
    <source>
        <dbReference type="ARBA" id="ARBA00010450"/>
    </source>
</evidence>
<evidence type="ECO:0000313" key="15">
    <source>
        <dbReference type="Proteomes" id="UP000051296"/>
    </source>
</evidence>
<dbReference type="HAMAP" id="MF_01807">
    <property type="entry name" value="Recomb_XerD"/>
    <property type="match status" value="1"/>
</dbReference>
<feature type="active site" evidence="11">
    <location>
        <position position="251"/>
    </location>
</feature>
<dbReference type="RefSeq" id="WP_022791132.1">
    <property type="nucleotide sequence ID" value="NZ_ATUU01000001.1"/>
</dbReference>
<dbReference type="InterPro" id="IPR044068">
    <property type="entry name" value="CB"/>
</dbReference>
<protein>
    <recommendedName>
        <fullName evidence="3 11">Tyrosine recombinase XerD</fullName>
    </recommendedName>
</protein>
<evidence type="ECO:0000259" key="13">
    <source>
        <dbReference type="PROSITE" id="PS51900"/>
    </source>
</evidence>
<dbReference type="InterPro" id="IPR004107">
    <property type="entry name" value="Integrase_SAM-like_N"/>
</dbReference>
<accession>A0A0R2FY50</accession>
<dbReference type="InterPro" id="IPR050090">
    <property type="entry name" value="Tyrosine_recombinase_XerCD"/>
</dbReference>
<keyword evidence="10 11" id="KW-0131">Cell cycle</keyword>
<evidence type="ECO:0000256" key="5">
    <source>
        <dbReference type="ARBA" id="ARBA00022618"/>
    </source>
</evidence>
<comment type="similarity">
    <text evidence="2 11">Belongs to the 'phage' integrase family. XerD subfamily.</text>
</comment>
<keyword evidence="8 11" id="KW-0238">DNA-binding</keyword>
<keyword evidence="5 11" id="KW-0132">Cell division</keyword>
<dbReference type="PATRIC" id="fig|1123500.6.peg.171"/>
<dbReference type="GO" id="GO:0009037">
    <property type="term" value="F:tyrosine-based site-specific recombinase activity"/>
    <property type="evidence" value="ECO:0007669"/>
    <property type="project" value="UniProtKB-UniRule"/>
</dbReference>
<comment type="caution">
    <text evidence="14">The sequence shown here is derived from an EMBL/GenBank/DDBJ whole genome shotgun (WGS) entry which is preliminary data.</text>
</comment>
<dbReference type="InParanoid" id="A0A0R2FY50"/>
<dbReference type="Pfam" id="PF02899">
    <property type="entry name" value="Phage_int_SAM_1"/>
    <property type="match status" value="1"/>
</dbReference>
<dbReference type="PROSITE" id="PS51900">
    <property type="entry name" value="CB"/>
    <property type="match status" value="1"/>
</dbReference>
<dbReference type="GO" id="GO:0003677">
    <property type="term" value="F:DNA binding"/>
    <property type="evidence" value="ECO:0007669"/>
    <property type="project" value="UniProtKB-UniRule"/>
</dbReference>
<dbReference type="InterPro" id="IPR010998">
    <property type="entry name" value="Integrase_recombinase_N"/>
</dbReference>
<feature type="active site" evidence="11">
    <location>
        <position position="180"/>
    </location>
</feature>
<dbReference type="Pfam" id="PF00589">
    <property type="entry name" value="Phage_integrase"/>
    <property type="match status" value="1"/>
</dbReference>
<reference evidence="14 15" key="1">
    <citation type="journal article" date="2015" name="Genome Announc.">
        <title>Expanding the biotechnology potential of lactobacilli through comparative genomics of 213 strains and associated genera.</title>
        <authorList>
            <person name="Sun Z."/>
            <person name="Harris H.M."/>
            <person name="McCann A."/>
            <person name="Guo C."/>
            <person name="Argimon S."/>
            <person name="Zhang W."/>
            <person name="Yang X."/>
            <person name="Jeffery I.B."/>
            <person name="Cooney J.C."/>
            <person name="Kagawa T.F."/>
            <person name="Liu W."/>
            <person name="Song Y."/>
            <person name="Salvetti E."/>
            <person name="Wrobel A."/>
            <person name="Rasinkangas P."/>
            <person name="Parkhill J."/>
            <person name="Rea M.C."/>
            <person name="O'Sullivan O."/>
            <person name="Ritari J."/>
            <person name="Douillard F.P."/>
            <person name="Paul Ross R."/>
            <person name="Yang R."/>
            <person name="Briner A.E."/>
            <person name="Felis G.E."/>
            <person name="de Vos W.M."/>
            <person name="Barrangou R."/>
            <person name="Klaenhammer T.R."/>
            <person name="Caufield P.W."/>
            <person name="Cui Y."/>
            <person name="Zhang H."/>
            <person name="O'Toole P.W."/>
        </authorList>
    </citation>
    <scope>NUCLEOTIDE SEQUENCE [LARGE SCALE GENOMIC DNA]</scope>
    <source>
        <strain evidence="14 15">DSM 20190</strain>
    </source>
</reference>
<dbReference type="eggNOG" id="COG4974">
    <property type="taxonomic scope" value="Bacteria"/>
</dbReference>
<feature type="active site" evidence="11">
    <location>
        <position position="156"/>
    </location>
</feature>
<proteinExistence type="inferred from homology"/>
<evidence type="ECO:0000313" key="14">
    <source>
        <dbReference type="EMBL" id="KRN33375.1"/>
    </source>
</evidence>
<dbReference type="CDD" id="cd00798">
    <property type="entry name" value="INT_XerDC_C"/>
    <property type="match status" value="1"/>
</dbReference>
<dbReference type="InterPro" id="IPR013762">
    <property type="entry name" value="Integrase-like_cat_sf"/>
</dbReference>
<evidence type="ECO:0000256" key="8">
    <source>
        <dbReference type="ARBA" id="ARBA00023125"/>
    </source>
</evidence>
<dbReference type="GO" id="GO:0051301">
    <property type="term" value="P:cell division"/>
    <property type="evidence" value="ECO:0007669"/>
    <property type="project" value="UniProtKB-KW"/>
</dbReference>
<feature type="active site" evidence="11">
    <location>
        <position position="254"/>
    </location>
</feature>
<evidence type="ECO:0000256" key="7">
    <source>
        <dbReference type="ARBA" id="ARBA00022908"/>
    </source>
</evidence>
<evidence type="ECO:0000256" key="1">
    <source>
        <dbReference type="ARBA" id="ARBA00004496"/>
    </source>
</evidence>
<keyword evidence="4 11" id="KW-0963">Cytoplasm</keyword>
<dbReference type="Gene3D" id="1.10.443.10">
    <property type="entry name" value="Intergrase catalytic core"/>
    <property type="match status" value="1"/>
</dbReference>
<dbReference type="InterPro" id="IPR002104">
    <property type="entry name" value="Integrase_catalytic"/>
</dbReference>
<dbReference type="FunCoup" id="A0A0R2FY50">
    <property type="interactions" value="212"/>
</dbReference>
<evidence type="ECO:0000256" key="11">
    <source>
        <dbReference type="HAMAP-Rule" id="MF_01807"/>
    </source>
</evidence>
<name>A0A0R2FY50_9LACO</name>
<organism evidence="14 15">
    <name type="scientific">Weissella halotolerans DSM 20190</name>
    <dbReference type="NCBI Taxonomy" id="1123500"/>
    <lineage>
        <taxon>Bacteria</taxon>
        <taxon>Bacillati</taxon>
        <taxon>Bacillota</taxon>
        <taxon>Bacilli</taxon>
        <taxon>Lactobacillales</taxon>
        <taxon>Lactobacillaceae</taxon>
        <taxon>Weissella</taxon>
    </lineage>
</organism>
<sequence length="305" mass="34695">MTRLGLPQPVTDKVADFVHYLAVERGLSLNTRLSYEQDLREFFSYQLDQKSPLALEKVDRYDIMAFLRYLTDTKKAKSTVVHMVSTLRQFFVFALEQGWIQRNPMDQVDTPKAGQHLPAVLTVDEVDALLAVPDTTTPVGIRNRTILEVLYATGLRVSELVNLSLDDLHLDLGLLKILGKGDKERLIPIGDIAADWLQRYLAEGRPLLGKEQDAHVVFLNQHGHRLTRQGIWKLIKSWVKKAGIDKTVSPHTLRHSFATHILENGADLRIVQELLGHADISTTQIYTHISDKRLTEVYKRTHPRA</sequence>
<keyword evidence="6 11" id="KW-0159">Chromosome partition</keyword>
<dbReference type="NCBIfam" id="TIGR02225">
    <property type="entry name" value="recomb_XerD"/>
    <property type="match status" value="1"/>
</dbReference>
<dbReference type="SUPFAM" id="SSF56349">
    <property type="entry name" value="DNA breaking-rejoining enzymes"/>
    <property type="match status" value="1"/>
</dbReference>
<dbReference type="PANTHER" id="PTHR30349:SF81">
    <property type="entry name" value="TYROSINE RECOMBINASE XERC"/>
    <property type="match status" value="1"/>
</dbReference>
<dbReference type="NCBIfam" id="NF040815">
    <property type="entry name" value="recomb_XerA_Arch"/>
    <property type="match status" value="1"/>
</dbReference>
<dbReference type="OrthoDB" id="9801717at2"/>
<dbReference type="GO" id="GO:0006313">
    <property type="term" value="P:DNA transposition"/>
    <property type="evidence" value="ECO:0007669"/>
    <property type="project" value="UniProtKB-UniRule"/>
</dbReference>
<feature type="active site" evidence="11">
    <location>
        <position position="277"/>
    </location>
</feature>
<evidence type="ECO:0000256" key="4">
    <source>
        <dbReference type="ARBA" id="ARBA00022490"/>
    </source>
</evidence>
<dbReference type="EMBL" id="JQAX01000001">
    <property type="protein sequence ID" value="KRN33375.1"/>
    <property type="molecule type" value="Genomic_DNA"/>
</dbReference>
<comment type="subunit">
    <text evidence="11">Forms a cyclic heterotetrameric complex composed of two molecules of XerC and two molecules of XerD.</text>
</comment>
<dbReference type="PROSITE" id="PS51898">
    <property type="entry name" value="TYR_RECOMBINASE"/>
    <property type="match status" value="1"/>
</dbReference>
<keyword evidence="15" id="KW-1185">Reference proteome</keyword>
<dbReference type="HAMAP" id="MF_01808">
    <property type="entry name" value="Recomb_XerC_XerD"/>
    <property type="match status" value="1"/>
</dbReference>
<keyword evidence="9 11" id="KW-0233">DNA recombination</keyword>
<dbReference type="NCBIfam" id="NF001399">
    <property type="entry name" value="PRK00283.1"/>
    <property type="match status" value="1"/>
</dbReference>
<dbReference type="InterPro" id="IPR011932">
    <property type="entry name" value="Recomb_XerD"/>
</dbReference>
<evidence type="ECO:0000256" key="3">
    <source>
        <dbReference type="ARBA" id="ARBA00015810"/>
    </source>
</evidence>